<evidence type="ECO:0000313" key="1">
    <source>
        <dbReference type="EMBL" id="KAI0060621.1"/>
    </source>
</evidence>
<accession>A0ACB8SY45</accession>
<sequence length="263" mass="29682">MGAFKALLKRVNVPQITISAYNSRGNGVVERGHFIIREAITKASGKDISSWPDRVHHAFFADKVATSQVTGFSPYYLIHGVHPVLPFDLTEATFMVTGFKKSMSSSDLLALRIRQLERRSTDIATAARSLKKHRLGAKEQFERRFQARLIKRNYQPRELVLMRNSAIETSHNAKTLPRYMGPYMVVRQTRQGSYVLQELDGTIMRTGVAQFRVIPYIARNPLAIAELSKTESTKPVNSRTRGQEDDSMEETSEASDSDSSYVP</sequence>
<organism evidence="1 2">
    <name type="scientific">Artomyces pyxidatus</name>
    <dbReference type="NCBI Taxonomy" id="48021"/>
    <lineage>
        <taxon>Eukaryota</taxon>
        <taxon>Fungi</taxon>
        <taxon>Dikarya</taxon>
        <taxon>Basidiomycota</taxon>
        <taxon>Agaricomycotina</taxon>
        <taxon>Agaricomycetes</taxon>
        <taxon>Russulales</taxon>
        <taxon>Auriscalpiaceae</taxon>
        <taxon>Artomyces</taxon>
    </lineage>
</organism>
<name>A0ACB8SY45_9AGAM</name>
<protein>
    <submittedName>
        <fullName evidence="1">Uncharacterized protein</fullName>
    </submittedName>
</protein>
<keyword evidence="2" id="KW-1185">Reference proteome</keyword>
<proteinExistence type="predicted"/>
<evidence type="ECO:0000313" key="2">
    <source>
        <dbReference type="Proteomes" id="UP000814140"/>
    </source>
</evidence>
<dbReference type="EMBL" id="MU277218">
    <property type="protein sequence ID" value="KAI0060621.1"/>
    <property type="molecule type" value="Genomic_DNA"/>
</dbReference>
<reference evidence="1" key="1">
    <citation type="submission" date="2021-03" db="EMBL/GenBank/DDBJ databases">
        <authorList>
            <consortium name="DOE Joint Genome Institute"/>
            <person name="Ahrendt S."/>
            <person name="Looney B.P."/>
            <person name="Miyauchi S."/>
            <person name="Morin E."/>
            <person name="Drula E."/>
            <person name="Courty P.E."/>
            <person name="Chicoki N."/>
            <person name="Fauchery L."/>
            <person name="Kohler A."/>
            <person name="Kuo A."/>
            <person name="Labutti K."/>
            <person name="Pangilinan J."/>
            <person name="Lipzen A."/>
            <person name="Riley R."/>
            <person name="Andreopoulos W."/>
            <person name="He G."/>
            <person name="Johnson J."/>
            <person name="Barry K.W."/>
            <person name="Grigoriev I.V."/>
            <person name="Nagy L."/>
            <person name="Hibbett D."/>
            <person name="Henrissat B."/>
            <person name="Matheny P.B."/>
            <person name="Labbe J."/>
            <person name="Martin F."/>
        </authorList>
    </citation>
    <scope>NUCLEOTIDE SEQUENCE</scope>
    <source>
        <strain evidence="1">HHB10654</strain>
    </source>
</reference>
<dbReference type="Proteomes" id="UP000814140">
    <property type="component" value="Unassembled WGS sequence"/>
</dbReference>
<comment type="caution">
    <text evidence="1">The sequence shown here is derived from an EMBL/GenBank/DDBJ whole genome shotgun (WGS) entry which is preliminary data.</text>
</comment>
<reference evidence="1" key="2">
    <citation type="journal article" date="2022" name="New Phytol.">
        <title>Evolutionary transition to the ectomycorrhizal habit in the genomes of a hyperdiverse lineage of mushroom-forming fungi.</title>
        <authorList>
            <person name="Looney B."/>
            <person name="Miyauchi S."/>
            <person name="Morin E."/>
            <person name="Drula E."/>
            <person name="Courty P.E."/>
            <person name="Kohler A."/>
            <person name="Kuo A."/>
            <person name="LaButti K."/>
            <person name="Pangilinan J."/>
            <person name="Lipzen A."/>
            <person name="Riley R."/>
            <person name="Andreopoulos W."/>
            <person name="He G."/>
            <person name="Johnson J."/>
            <person name="Nolan M."/>
            <person name="Tritt A."/>
            <person name="Barry K.W."/>
            <person name="Grigoriev I.V."/>
            <person name="Nagy L.G."/>
            <person name="Hibbett D."/>
            <person name="Henrissat B."/>
            <person name="Matheny P.B."/>
            <person name="Labbe J."/>
            <person name="Martin F.M."/>
        </authorList>
    </citation>
    <scope>NUCLEOTIDE SEQUENCE</scope>
    <source>
        <strain evidence="1">HHB10654</strain>
    </source>
</reference>
<gene>
    <name evidence="1" type="ORF">BV25DRAFT_1807130</name>
</gene>